<accession>A0A5C8KDW0</accession>
<dbReference type="Gene3D" id="3.40.50.1000">
    <property type="entry name" value="HAD superfamily/HAD-like"/>
    <property type="match status" value="1"/>
</dbReference>
<comment type="pathway">
    <text evidence="2">Organic acid metabolism; glycolate biosynthesis; glycolate from 2-phosphoglycolate: step 1/1.</text>
</comment>
<organism evidence="5 6">
    <name type="scientific">Pontibacter qinzhouensis</name>
    <dbReference type="NCBI Taxonomy" id="2603253"/>
    <lineage>
        <taxon>Bacteria</taxon>
        <taxon>Pseudomonadati</taxon>
        <taxon>Bacteroidota</taxon>
        <taxon>Cytophagia</taxon>
        <taxon>Cytophagales</taxon>
        <taxon>Hymenobacteraceae</taxon>
        <taxon>Pontibacter</taxon>
    </lineage>
</organism>
<dbReference type="EMBL" id="VRTY01000005">
    <property type="protein sequence ID" value="TXK52111.1"/>
    <property type="molecule type" value="Genomic_DNA"/>
</dbReference>
<dbReference type="PROSITE" id="PS01228">
    <property type="entry name" value="COF_1"/>
    <property type="match status" value="1"/>
</dbReference>
<dbReference type="SFLD" id="SFLDS00003">
    <property type="entry name" value="Haloacid_Dehalogenase"/>
    <property type="match status" value="1"/>
</dbReference>
<dbReference type="PANTHER" id="PTHR43434">
    <property type="entry name" value="PHOSPHOGLYCOLATE PHOSPHATASE"/>
    <property type="match status" value="1"/>
</dbReference>
<dbReference type="SUPFAM" id="SSF56784">
    <property type="entry name" value="HAD-like"/>
    <property type="match status" value="1"/>
</dbReference>
<dbReference type="InterPro" id="IPR023214">
    <property type="entry name" value="HAD_sf"/>
</dbReference>
<evidence type="ECO:0000256" key="2">
    <source>
        <dbReference type="ARBA" id="ARBA00004818"/>
    </source>
</evidence>
<name>A0A5C8KDW0_9BACT</name>
<keyword evidence="5" id="KW-0378">Hydrolase</keyword>
<dbReference type="OrthoDB" id="9807630at2"/>
<evidence type="ECO:0000313" key="5">
    <source>
        <dbReference type="EMBL" id="TXK52111.1"/>
    </source>
</evidence>
<sequence length="228" mass="26662">MEFTIDLQKTKAVIFDVDGTLYTQSRMRKKMLFALLSHYARKPWRLKDLAILHHFRAEREKRAGYATGNLEQAQYEWCADKGDFTISRIRQVVDFWMFEFPNQYLHACMYPGVKAFIDTLKQHQVKIGIYSDYKAEEKLKAMQLEADLVVCSTDTDIDQLKPNPQGLLYLAEKFGLKPEECLFIGDRQELDGECAIRATMPYLIVDKKPFSQFDFYYKLTLPLSKLVV</sequence>
<dbReference type="InterPro" id="IPR050155">
    <property type="entry name" value="HAD-like_hydrolase_sf"/>
</dbReference>
<dbReference type="InterPro" id="IPR036412">
    <property type="entry name" value="HAD-like_sf"/>
</dbReference>
<dbReference type="RefSeq" id="WP_147920139.1">
    <property type="nucleotide sequence ID" value="NZ_VRTY01000005.1"/>
</dbReference>
<evidence type="ECO:0000256" key="1">
    <source>
        <dbReference type="ARBA" id="ARBA00000830"/>
    </source>
</evidence>
<dbReference type="InterPro" id="IPR006439">
    <property type="entry name" value="HAD-SF_hydro_IA"/>
</dbReference>
<comment type="catalytic activity">
    <reaction evidence="1">
        <text>2-phosphoglycolate + H2O = glycolate + phosphate</text>
        <dbReference type="Rhea" id="RHEA:14369"/>
        <dbReference type="ChEBI" id="CHEBI:15377"/>
        <dbReference type="ChEBI" id="CHEBI:29805"/>
        <dbReference type="ChEBI" id="CHEBI:43474"/>
        <dbReference type="ChEBI" id="CHEBI:58033"/>
        <dbReference type="EC" id="3.1.3.18"/>
    </reaction>
</comment>
<comment type="caution">
    <text evidence="5">The sequence shown here is derived from an EMBL/GenBank/DDBJ whole genome shotgun (WGS) entry which is preliminary data.</text>
</comment>
<keyword evidence="6" id="KW-1185">Reference proteome</keyword>
<comment type="similarity">
    <text evidence="3">Belongs to the HAD-like hydrolase superfamily. CbbY/CbbZ/Gph/YieH family.</text>
</comment>
<evidence type="ECO:0000313" key="6">
    <source>
        <dbReference type="Proteomes" id="UP000321926"/>
    </source>
</evidence>
<dbReference type="GO" id="GO:0008967">
    <property type="term" value="F:phosphoglycolate phosphatase activity"/>
    <property type="evidence" value="ECO:0007669"/>
    <property type="project" value="UniProtKB-EC"/>
</dbReference>
<dbReference type="SFLD" id="SFLDG01129">
    <property type="entry name" value="C1.5:_HAD__Beta-PGM__Phosphata"/>
    <property type="match status" value="1"/>
</dbReference>
<dbReference type="AlphaFoldDB" id="A0A5C8KDW0"/>
<dbReference type="Proteomes" id="UP000321926">
    <property type="component" value="Unassembled WGS sequence"/>
</dbReference>
<dbReference type="PANTHER" id="PTHR43434:SF1">
    <property type="entry name" value="PHOSPHOGLYCOLATE PHOSPHATASE"/>
    <property type="match status" value="1"/>
</dbReference>
<dbReference type="EC" id="3.1.3.18" evidence="4"/>
<dbReference type="GO" id="GO:0006281">
    <property type="term" value="P:DNA repair"/>
    <property type="evidence" value="ECO:0007669"/>
    <property type="project" value="TreeGrafter"/>
</dbReference>
<dbReference type="NCBIfam" id="TIGR01549">
    <property type="entry name" value="HAD-SF-IA-v1"/>
    <property type="match status" value="1"/>
</dbReference>
<protein>
    <recommendedName>
        <fullName evidence="4">phosphoglycolate phosphatase</fullName>
        <ecNumber evidence="4">3.1.3.18</ecNumber>
    </recommendedName>
</protein>
<gene>
    <name evidence="5" type="ORF">FVR03_02280</name>
</gene>
<dbReference type="Pfam" id="PF00702">
    <property type="entry name" value="Hydrolase"/>
    <property type="match status" value="1"/>
</dbReference>
<evidence type="ECO:0000256" key="4">
    <source>
        <dbReference type="ARBA" id="ARBA00013078"/>
    </source>
</evidence>
<proteinExistence type="inferred from homology"/>
<dbReference type="Gene3D" id="1.10.150.520">
    <property type="match status" value="1"/>
</dbReference>
<reference evidence="5 6" key="1">
    <citation type="submission" date="2019-08" db="EMBL/GenBank/DDBJ databases">
        <authorList>
            <person name="Shi S."/>
        </authorList>
    </citation>
    <scope>NUCLEOTIDE SEQUENCE [LARGE SCALE GENOMIC DNA]</scope>
    <source>
        <strain evidence="5 6">GY10130</strain>
    </source>
</reference>
<evidence type="ECO:0000256" key="3">
    <source>
        <dbReference type="ARBA" id="ARBA00006171"/>
    </source>
</evidence>